<protein>
    <submittedName>
        <fullName evidence="2">Uncharacterized protein</fullName>
    </submittedName>
</protein>
<dbReference type="Proteomes" id="UP000574317">
    <property type="component" value="Unassembled WGS sequence"/>
</dbReference>
<feature type="compositionally biased region" description="Acidic residues" evidence="1">
    <location>
        <begin position="167"/>
        <end position="189"/>
    </location>
</feature>
<feature type="region of interest" description="Disordered" evidence="1">
    <location>
        <begin position="161"/>
        <end position="221"/>
    </location>
</feature>
<evidence type="ECO:0000313" key="3">
    <source>
        <dbReference type="Proteomes" id="UP000574317"/>
    </source>
</evidence>
<reference evidence="2 3" key="1">
    <citation type="submission" date="2020-05" db="EMBL/GenBank/DDBJ databases">
        <title>Identification and distribution of gene clusters putatively required for synthesis of sphingolipid metabolism inhibitors in phylogenetically diverse species of the filamentous fungus Fusarium.</title>
        <authorList>
            <person name="Kim H.-S."/>
            <person name="Busman M."/>
            <person name="Brown D.W."/>
            <person name="Divon H."/>
            <person name="Uhlig S."/>
            <person name="Proctor R.H."/>
        </authorList>
    </citation>
    <scope>NUCLEOTIDE SEQUENCE [LARGE SCALE GENOMIC DNA]</scope>
    <source>
        <strain evidence="2 3">NRRL 25196</strain>
    </source>
</reference>
<keyword evidence="3" id="KW-1185">Reference proteome</keyword>
<proteinExistence type="predicted"/>
<evidence type="ECO:0000313" key="2">
    <source>
        <dbReference type="EMBL" id="KAF5566245.1"/>
    </source>
</evidence>
<gene>
    <name evidence="2" type="ORF">FNAPI_1244</name>
</gene>
<organism evidence="2 3">
    <name type="scientific">Fusarium napiforme</name>
    <dbReference type="NCBI Taxonomy" id="42672"/>
    <lineage>
        <taxon>Eukaryota</taxon>
        <taxon>Fungi</taxon>
        <taxon>Dikarya</taxon>
        <taxon>Ascomycota</taxon>
        <taxon>Pezizomycotina</taxon>
        <taxon>Sordariomycetes</taxon>
        <taxon>Hypocreomycetidae</taxon>
        <taxon>Hypocreales</taxon>
        <taxon>Nectriaceae</taxon>
        <taxon>Fusarium</taxon>
        <taxon>Fusarium fujikuroi species complex</taxon>
    </lineage>
</organism>
<feature type="compositionally biased region" description="Basic and acidic residues" evidence="1">
    <location>
        <begin position="199"/>
        <end position="210"/>
    </location>
</feature>
<dbReference type="AlphaFoldDB" id="A0A8H5NJ82"/>
<dbReference type="EMBL" id="JAAOAO010000045">
    <property type="protein sequence ID" value="KAF5566245.1"/>
    <property type="molecule type" value="Genomic_DNA"/>
</dbReference>
<feature type="compositionally biased region" description="Polar residues" evidence="1">
    <location>
        <begin position="211"/>
        <end position="221"/>
    </location>
</feature>
<accession>A0A8H5NJ82</accession>
<sequence length="221" mass="25522">MTWPSAEENTRLRARQLRRFHEKHISPKGPLKNADKITETDMDLATTLAPDFNLKFCNKDEEEYPKQWETNPRSLGFILSNFRLKAKEITAAINREIDAAIAGDGDGKFIPPVFPAGYGDREQIRSLEVLTKRLHALLRKEKEKAKKYLASTEKAEAQLQRLLKGLEDEEEEDEDSEEEDEDEEDDEEEENRKRKRRKIDGADNGVRETIHCSQPGAQTRK</sequence>
<name>A0A8H5NJ82_9HYPO</name>
<comment type="caution">
    <text evidence="2">The sequence shown here is derived from an EMBL/GenBank/DDBJ whole genome shotgun (WGS) entry which is preliminary data.</text>
</comment>
<evidence type="ECO:0000256" key="1">
    <source>
        <dbReference type="SAM" id="MobiDB-lite"/>
    </source>
</evidence>